<accession>A0A9P7BYK8</accession>
<dbReference type="EMBL" id="JAANIU010020880">
    <property type="protein sequence ID" value="KAG1523485.1"/>
    <property type="molecule type" value="Genomic_DNA"/>
</dbReference>
<comment type="caution">
    <text evidence="1">The sequence shown here is derived from an EMBL/GenBank/DDBJ whole genome shotgun (WGS) entry which is preliminary data.</text>
</comment>
<evidence type="ECO:0000313" key="1">
    <source>
        <dbReference type="EMBL" id="KAG1523485.1"/>
    </source>
</evidence>
<evidence type="ECO:0000313" key="2">
    <source>
        <dbReference type="Proteomes" id="UP000740926"/>
    </source>
</evidence>
<protein>
    <submittedName>
        <fullName evidence="1">Uncharacterized protein</fullName>
    </submittedName>
</protein>
<dbReference type="Proteomes" id="UP000740926">
    <property type="component" value="Unassembled WGS sequence"/>
</dbReference>
<gene>
    <name evidence="1" type="ORF">G6F50_018606</name>
</gene>
<dbReference type="AlphaFoldDB" id="A0A9P7BYK8"/>
<reference evidence="1 2" key="1">
    <citation type="journal article" date="2020" name="Microb. Genom.">
        <title>Genetic diversity of clinical and environmental Mucorales isolates obtained from an investigation of mucormycosis cases among solid organ transplant recipients.</title>
        <authorList>
            <person name="Nguyen M.H."/>
            <person name="Kaul D."/>
            <person name="Muto C."/>
            <person name="Cheng S.J."/>
            <person name="Richter R.A."/>
            <person name="Bruno V.M."/>
            <person name="Liu G."/>
            <person name="Beyhan S."/>
            <person name="Sundermann A.J."/>
            <person name="Mounaud S."/>
            <person name="Pasculle A.W."/>
            <person name="Nierman W.C."/>
            <person name="Driscoll E."/>
            <person name="Cumbie R."/>
            <person name="Clancy C.J."/>
            <person name="Dupont C.L."/>
        </authorList>
    </citation>
    <scope>NUCLEOTIDE SEQUENCE [LARGE SCALE GENOMIC DNA]</scope>
    <source>
        <strain evidence="1 2">GL24</strain>
    </source>
</reference>
<name>A0A9P7BYK8_9FUNG</name>
<organism evidence="1 2">
    <name type="scientific">Rhizopus delemar</name>
    <dbReference type="NCBI Taxonomy" id="936053"/>
    <lineage>
        <taxon>Eukaryota</taxon>
        <taxon>Fungi</taxon>
        <taxon>Fungi incertae sedis</taxon>
        <taxon>Mucoromycota</taxon>
        <taxon>Mucoromycotina</taxon>
        <taxon>Mucoromycetes</taxon>
        <taxon>Mucorales</taxon>
        <taxon>Mucorineae</taxon>
        <taxon>Rhizopodaceae</taxon>
        <taxon>Rhizopus</taxon>
    </lineage>
</organism>
<sequence length="70" mass="7948">MEFGRNALAGLRQQIGQVAVDETRPRRAPTCQKRVPLLVQPHVALLPRTGIHVWPTAEKRIAPRRRKHAP</sequence>
<proteinExistence type="predicted"/>
<keyword evidence="2" id="KW-1185">Reference proteome</keyword>